<feature type="transmembrane region" description="Helical" evidence="6">
    <location>
        <begin position="321"/>
        <end position="341"/>
    </location>
</feature>
<feature type="transmembrane region" description="Helical" evidence="6">
    <location>
        <begin position="181"/>
        <end position="202"/>
    </location>
</feature>
<keyword evidence="5 6" id="KW-0472">Membrane</keyword>
<evidence type="ECO:0000256" key="1">
    <source>
        <dbReference type="ARBA" id="ARBA00004141"/>
    </source>
</evidence>
<feature type="transmembrane region" description="Helical" evidence="6">
    <location>
        <begin position="353"/>
        <end position="373"/>
    </location>
</feature>
<keyword evidence="9" id="KW-1185">Reference proteome</keyword>
<protein>
    <submittedName>
        <fullName evidence="8">Major facilitator superfamily domain-containing protein</fullName>
    </submittedName>
</protein>
<feature type="transmembrane region" description="Helical" evidence="6">
    <location>
        <begin position="444"/>
        <end position="464"/>
    </location>
</feature>
<evidence type="ECO:0000256" key="5">
    <source>
        <dbReference type="ARBA" id="ARBA00023136"/>
    </source>
</evidence>
<evidence type="ECO:0000259" key="7">
    <source>
        <dbReference type="PROSITE" id="PS50850"/>
    </source>
</evidence>
<gene>
    <name evidence="8" type="ORF">BJX63DRAFT_441159</name>
</gene>
<reference evidence="8 9" key="1">
    <citation type="submission" date="2024-07" db="EMBL/GenBank/DDBJ databases">
        <title>Section-level genome sequencing and comparative genomics of Aspergillus sections Usti and Cavernicolus.</title>
        <authorList>
            <consortium name="Lawrence Berkeley National Laboratory"/>
            <person name="Nybo J.L."/>
            <person name="Vesth T.C."/>
            <person name="Theobald S."/>
            <person name="Frisvad J.C."/>
            <person name="Larsen T.O."/>
            <person name="Kjaerboelling I."/>
            <person name="Rothschild-Mancinelli K."/>
            <person name="Lyhne E.K."/>
            <person name="Kogle M.E."/>
            <person name="Barry K."/>
            <person name="Clum A."/>
            <person name="Na H."/>
            <person name="Ledsgaard L."/>
            <person name="Lin J."/>
            <person name="Lipzen A."/>
            <person name="Kuo A."/>
            <person name="Riley R."/>
            <person name="Mondo S."/>
            <person name="Labutti K."/>
            <person name="Haridas S."/>
            <person name="Pangalinan J."/>
            <person name="Salamov A.A."/>
            <person name="Simmons B.A."/>
            <person name="Magnuson J.K."/>
            <person name="Chen J."/>
            <person name="Drula E."/>
            <person name="Henrissat B."/>
            <person name="Wiebenga A."/>
            <person name="Lubbers R.J."/>
            <person name="Gomes A.C."/>
            <person name="Makela M.R."/>
            <person name="Stajich J."/>
            <person name="Grigoriev I.V."/>
            <person name="Mortensen U.H."/>
            <person name="De Vries R.P."/>
            <person name="Baker S.E."/>
            <person name="Andersen M.R."/>
        </authorList>
    </citation>
    <scope>NUCLEOTIDE SEQUENCE [LARGE SCALE GENOMIC DNA]</scope>
    <source>
        <strain evidence="8 9">CBS 588.65</strain>
    </source>
</reference>
<dbReference type="InterPro" id="IPR036259">
    <property type="entry name" value="MFS_trans_sf"/>
</dbReference>
<evidence type="ECO:0000256" key="4">
    <source>
        <dbReference type="ARBA" id="ARBA00022989"/>
    </source>
</evidence>
<sequence length="489" mass="54245">MAVETNINASDLKQDLKEALKHDNEKGGLTPHASESSLQYDEAEVKRIKRKIDIRLCVVVAVMYTVCQIDRVNLANAYVRYLLIRLKLTPWISTIVAVFFPTYTVFQPLMTVIARKIGPRIFMGFITVAWGLVMVGMGLVNDWKHLAALRVILGLFEAGLFPAAVFLISSWYIRHETGKRIGLFYLLGSAISSFGGILAYGLQQMGGLQGHAGWRWIFIIEGVLTVAVGLVGFILIIDFPEDARRTKWFLTDREIDIMIDRVEKDRGDAHLTPFSLKEYISYAFEWQGWLLAVNFLMTAIVIYAVSYFLPIVLMQGLKFDVAKAQTLTAPCFLFGTVLGLTESWLSDKYKLRGPVVVFNAVLQIVGIALLGYAKQNGVRYFGAFVLTGSCNANIPAALTYQSNNITGQWRRAFGSALIVGAGGVGGIIGGLVFRDQDAPDYEPGLWTCFIAAGITIISVGITTTTMSRKNKQQKNGKEIFNTPGFRFTL</sequence>
<dbReference type="Gene3D" id="1.20.1250.20">
    <property type="entry name" value="MFS general substrate transporter like domains"/>
    <property type="match status" value="2"/>
</dbReference>
<dbReference type="PANTHER" id="PTHR43791:SF47">
    <property type="entry name" value="MAJOR FACILITATOR SUPERFAMILY (MFS) PROFILE DOMAIN-CONTAINING PROTEIN-RELATED"/>
    <property type="match status" value="1"/>
</dbReference>
<evidence type="ECO:0000313" key="9">
    <source>
        <dbReference type="Proteomes" id="UP001610334"/>
    </source>
</evidence>
<dbReference type="SUPFAM" id="SSF103473">
    <property type="entry name" value="MFS general substrate transporter"/>
    <property type="match status" value="1"/>
</dbReference>
<evidence type="ECO:0000313" key="8">
    <source>
        <dbReference type="EMBL" id="KAL2822455.1"/>
    </source>
</evidence>
<comment type="caution">
    <text evidence="8">The sequence shown here is derived from an EMBL/GenBank/DDBJ whole genome shotgun (WGS) entry which is preliminary data.</text>
</comment>
<dbReference type="PROSITE" id="PS50850">
    <property type="entry name" value="MFS"/>
    <property type="match status" value="1"/>
</dbReference>
<feature type="transmembrane region" description="Helical" evidence="6">
    <location>
        <begin position="412"/>
        <end position="432"/>
    </location>
</feature>
<feature type="transmembrane region" description="Helical" evidence="6">
    <location>
        <begin position="56"/>
        <end position="79"/>
    </location>
</feature>
<comment type="subcellular location">
    <subcellularLocation>
        <location evidence="1">Membrane</location>
        <topology evidence="1">Multi-pass membrane protein</topology>
    </subcellularLocation>
</comment>
<dbReference type="InterPro" id="IPR011701">
    <property type="entry name" value="MFS"/>
</dbReference>
<accession>A0ABR4I3Y3</accession>
<feature type="domain" description="Major facilitator superfamily (MFS) profile" evidence="7">
    <location>
        <begin position="56"/>
        <end position="470"/>
    </location>
</feature>
<feature type="transmembrane region" description="Helical" evidence="6">
    <location>
        <begin position="289"/>
        <end position="309"/>
    </location>
</feature>
<keyword evidence="2" id="KW-0813">Transport</keyword>
<feature type="transmembrane region" description="Helical" evidence="6">
    <location>
        <begin position="379"/>
        <end position="400"/>
    </location>
</feature>
<proteinExistence type="predicted"/>
<dbReference type="InterPro" id="IPR020846">
    <property type="entry name" value="MFS_dom"/>
</dbReference>
<feature type="transmembrane region" description="Helical" evidence="6">
    <location>
        <begin position="91"/>
        <end position="114"/>
    </location>
</feature>
<dbReference type="EMBL" id="JBFXLT010000002">
    <property type="protein sequence ID" value="KAL2822455.1"/>
    <property type="molecule type" value="Genomic_DNA"/>
</dbReference>
<feature type="transmembrane region" description="Helical" evidence="6">
    <location>
        <begin position="146"/>
        <end position="169"/>
    </location>
</feature>
<dbReference type="Proteomes" id="UP001610334">
    <property type="component" value="Unassembled WGS sequence"/>
</dbReference>
<keyword evidence="3 6" id="KW-0812">Transmembrane</keyword>
<feature type="transmembrane region" description="Helical" evidence="6">
    <location>
        <begin position="121"/>
        <end position="140"/>
    </location>
</feature>
<dbReference type="Pfam" id="PF07690">
    <property type="entry name" value="MFS_1"/>
    <property type="match status" value="1"/>
</dbReference>
<evidence type="ECO:0000256" key="2">
    <source>
        <dbReference type="ARBA" id="ARBA00022448"/>
    </source>
</evidence>
<keyword evidence="4 6" id="KW-1133">Transmembrane helix</keyword>
<dbReference type="PANTHER" id="PTHR43791">
    <property type="entry name" value="PERMEASE-RELATED"/>
    <property type="match status" value="1"/>
</dbReference>
<organism evidence="8 9">
    <name type="scientific">Aspergillus granulosus</name>
    <dbReference type="NCBI Taxonomy" id="176169"/>
    <lineage>
        <taxon>Eukaryota</taxon>
        <taxon>Fungi</taxon>
        <taxon>Dikarya</taxon>
        <taxon>Ascomycota</taxon>
        <taxon>Pezizomycotina</taxon>
        <taxon>Eurotiomycetes</taxon>
        <taxon>Eurotiomycetidae</taxon>
        <taxon>Eurotiales</taxon>
        <taxon>Aspergillaceae</taxon>
        <taxon>Aspergillus</taxon>
        <taxon>Aspergillus subgen. Nidulantes</taxon>
    </lineage>
</organism>
<evidence type="ECO:0000256" key="6">
    <source>
        <dbReference type="SAM" id="Phobius"/>
    </source>
</evidence>
<evidence type="ECO:0000256" key="3">
    <source>
        <dbReference type="ARBA" id="ARBA00022692"/>
    </source>
</evidence>
<name>A0ABR4I3Y3_9EURO</name>
<feature type="transmembrane region" description="Helical" evidence="6">
    <location>
        <begin position="214"/>
        <end position="237"/>
    </location>
</feature>